<evidence type="ECO:0000256" key="2">
    <source>
        <dbReference type="ARBA" id="ARBA00022475"/>
    </source>
</evidence>
<dbReference type="Gene3D" id="3.60.15.10">
    <property type="entry name" value="Ribonuclease Z/Hydroxyacylglutathione hydrolase-like"/>
    <property type="match status" value="1"/>
</dbReference>
<comment type="caution">
    <text evidence="8">The sequence shown here is derived from an EMBL/GenBank/DDBJ whole genome shotgun (WGS) entry which is preliminary data.</text>
</comment>
<dbReference type="NCBIfam" id="TIGR00361">
    <property type="entry name" value="ComEC_Rec2"/>
    <property type="match status" value="1"/>
</dbReference>
<dbReference type="InterPro" id="IPR035681">
    <property type="entry name" value="ComA-like_MBL"/>
</dbReference>
<keyword evidence="4 6" id="KW-1133">Transmembrane helix</keyword>
<comment type="subcellular location">
    <subcellularLocation>
        <location evidence="1">Cell membrane</location>
        <topology evidence="1">Multi-pass membrane protein</topology>
    </subcellularLocation>
</comment>
<reference evidence="8 9" key="1">
    <citation type="submission" date="2018-09" db="EMBL/GenBank/DDBJ databases">
        <title>The draft genome of Acinetobacter spp. strains.</title>
        <authorList>
            <person name="Qin J."/>
            <person name="Feng Y."/>
            <person name="Zong Z."/>
        </authorList>
    </citation>
    <scope>NUCLEOTIDE SEQUENCE [LARGE SCALE GENOMIC DNA]</scope>
    <source>
        <strain evidence="8 9">WCHAc060115</strain>
    </source>
</reference>
<dbReference type="OrthoDB" id="9761531at2"/>
<keyword evidence="3 6" id="KW-0812">Transmembrane</keyword>
<feature type="transmembrane region" description="Helical" evidence="6">
    <location>
        <begin position="488"/>
        <end position="506"/>
    </location>
</feature>
<feature type="transmembrane region" description="Helical" evidence="6">
    <location>
        <begin position="27"/>
        <end position="46"/>
    </location>
</feature>
<dbReference type="SUPFAM" id="SSF56281">
    <property type="entry name" value="Metallo-hydrolase/oxidoreductase"/>
    <property type="match status" value="1"/>
</dbReference>
<sequence>MYSYIILIGWILGISFMGVKTPQSLNLYFALSLGLSLILLGFKYFNRFYKKYSCTDSSIFKCMTLITVCIFTYLSGLLYADHALEKRLALRPLQNNQSQHLIYIQSMNKIKLNDQAQNNTPSFRQQKLIQQRIVVLMPNQQPIPMVMYVNEQQAEMIQLGHYYQVTGQFKVVHGYAVEGTFDKEKWFLQENLLGILDLQAIHTIDENQLKQFGFQSFIDQQQHFDQRILLKIERLRLDFRHFISNSSLHNKGLLLALLTGDESLLSVEIQSLFKKLGIAHLLAISGPHVLIFAMMFCFIFNLIARKIYPKIFLKIPRLYLLVYPFLACVVFYTAFVGFEIPALRTMIMVSVFSLILLLNQKIQAIKHLLFTASILLLIDPFSILSAAFWLSFGACFILIRVYQTIQQQPRQQVQSWQAKLKHFVQVLFDSQWKTFIALMPLVLWIFQQFSWLTPLSNFIAIPVIGSLVVPIEVLAACMSLFSTSLGILLFKVADQLLSFLLSLLDFLDQTLGFKLDWWAFSAVQILCIAFAIFILFLPKGVIPRFWALICLIPLLLPNKSQYIFQFNVLDVGQGQAVFINLPEHKMMVDTGGFYDETKFSIGQNLIIPYLARQGVAQLDQVILSHLDQDHSGAFAEIAKVVDIQKVYSNEKDQRFDHSNFEYCYQGQHWQYGQVKIKVLSPPKNSLSGVPYNQNELSCVIYIQVPQSNQYQNFLIMGDAGWETEFSLLQQYPDLNVDVLVMGHHGSRHSSSFAFLKQLKPKLAIVSAGYGNRYGHPHPIVLKRLKALNIPVRTTIEQGSIEFNVKTNGQMEIKDFRQTQKWLIFKSHLISD</sequence>
<dbReference type="InterPro" id="IPR036866">
    <property type="entry name" value="RibonucZ/Hydroxyglut_hydro"/>
</dbReference>
<feature type="transmembrane region" description="Helical" evidence="6">
    <location>
        <begin position="518"/>
        <end position="537"/>
    </location>
</feature>
<dbReference type="Proteomes" id="UP000280405">
    <property type="component" value="Unassembled WGS sequence"/>
</dbReference>
<dbReference type="PANTHER" id="PTHR30619:SF1">
    <property type="entry name" value="RECOMBINATION PROTEIN 2"/>
    <property type="match status" value="1"/>
</dbReference>
<dbReference type="CDD" id="cd07731">
    <property type="entry name" value="ComA-like_MBL-fold"/>
    <property type="match status" value="1"/>
</dbReference>
<evidence type="ECO:0000256" key="3">
    <source>
        <dbReference type="ARBA" id="ARBA00022692"/>
    </source>
</evidence>
<dbReference type="InterPro" id="IPR004477">
    <property type="entry name" value="ComEC_N"/>
</dbReference>
<evidence type="ECO:0000256" key="5">
    <source>
        <dbReference type="ARBA" id="ARBA00023136"/>
    </source>
</evidence>
<evidence type="ECO:0000256" key="4">
    <source>
        <dbReference type="ARBA" id="ARBA00022989"/>
    </source>
</evidence>
<organism evidence="8 9">
    <name type="scientific">Acinetobacter rongchengensis</name>
    <dbReference type="NCBI Taxonomy" id="2419601"/>
    <lineage>
        <taxon>Bacteria</taxon>
        <taxon>Pseudomonadati</taxon>
        <taxon>Pseudomonadota</taxon>
        <taxon>Gammaproteobacteria</taxon>
        <taxon>Moraxellales</taxon>
        <taxon>Moraxellaceae</taxon>
        <taxon>Acinetobacter</taxon>
    </lineage>
</organism>
<evidence type="ECO:0000256" key="1">
    <source>
        <dbReference type="ARBA" id="ARBA00004651"/>
    </source>
</evidence>
<feature type="transmembrane region" description="Helical" evidence="6">
    <location>
        <begin position="278"/>
        <end position="304"/>
    </location>
</feature>
<keyword evidence="9" id="KW-1185">Reference proteome</keyword>
<dbReference type="Pfam" id="PF00753">
    <property type="entry name" value="Lactamase_B"/>
    <property type="match status" value="1"/>
</dbReference>
<feature type="transmembrane region" description="Helical" evidence="6">
    <location>
        <begin position="458"/>
        <end position="481"/>
    </location>
</feature>
<dbReference type="GO" id="GO:0005886">
    <property type="term" value="C:plasma membrane"/>
    <property type="evidence" value="ECO:0007669"/>
    <property type="project" value="UniProtKB-SubCell"/>
</dbReference>
<keyword evidence="5 6" id="KW-0472">Membrane</keyword>
<dbReference type="InterPro" id="IPR004797">
    <property type="entry name" value="Competence_ComEC/Rec2"/>
</dbReference>
<feature type="transmembrane region" description="Helical" evidence="6">
    <location>
        <begin position="365"/>
        <end position="381"/>
    </location>
</feature>
<dbReference type="GO" id="GO:0030420">
    <property type="term" value="P:establishment of competence for transformation"/>
    <property type="evidence" value="ECO:0007669"/>
    <property type="project" value="InterPro"/>
</dbReference>
<feature type="transmembrane region" description="Helical" evidence="6">
    <location>
        <begin position="316"/>
        <end position="335"/>
    </location>
</feature>
<dbReference type="AlphaFoldDB" id="A0A3A8EUJ2"/>
<accession>A0A3A8EUJ2</accession>
<dbReference type="EMBL" id="RAXT01000016">
    <property type="protein sequence ID" value="RKG37819.1"/>
    <property type="molecule type" value="Genomic_DNA"/>
</dbReference>
<protein>
    <submittedName>
        <fullName evidence="8">DNA internalization-related competence protein ComEC/Rec2</fullName>
    </submittedName>
</protein>
<evidence type="ECO:0000256" key="6">
    <source>
        <dbReference type="SAM" id="Phobius"/>
    </source>
</evidence>
<dbReference type="Pfam" id="PF03772">
    <property type="entry name" value="Competence"/>
    <property type="match status" value="1"/>
</dbReference>
<evidence type="ECO:0000313" key="8">
    <source>
        <dbReference type="EMBL" id="RKG37819.1"/>
    </source>
</evidence>
<evidence type="ECO:0000259" key="7">
    <source>
        <dbReference type="SMART" id="SM00849"/>
    </source>
</evidence>
<dbReference type="InterPro" id="IPR052159">
    <property type="entry name" value="Competence_DNA_uptake"/>
</dbReference>
<dbReference type="InterPro" id="IPR001279">
    <property type="entry name" value="Metallo-B-lactamas"/>
</dbReference>
<keyword evidence="2" id="KW-1003">Cell membrane</keyword>
<proteinExistence type="predicted"/>
<evidence type="ECO:0000313" key="9">
    <source>
        <dbReference type="Proteomes" id="UP000280405"/>
    </source>
</evidence>
<dbReference type="NCBIfam" id="TIGR00360">
    <property type="entry name" value="ComEC_N-term"/>
    <property type="match status" value="1"/>
</dbReference>
<name>A0A3A8EUJ2_9GAMM</name>
<dbReference type="PANTHER" id="PTHR30619">
    <property type="entry name" value="DNA INTERNALIZATION/COMPETENCE PROTEIN COMEC/REC2"/>
    <property type="match status" value="1"/>
</dbReference>
<feature type="domain" description="Metallo-beta-lactamase" evidence="7">
    <location>
        <begin position="573"/>
        <end position="769"/>
    </location>
</feature>
<feature type="transmembrane region" description="Helical" evidence="6">
    <location>
        <begin position="341"/>
        <end position="358"/>
    </location>
</feature>
<feature type="transmembrane region" description="Helical" evidence="6">
    <location>
        <begin position="58"/>
        <end position="80"/>
    </location>
</feature>
<gene>
    <name evidence="8" type="ORF">D7V20_09710</name>
</gene>
<dbReference type="SMART" id="SM00849">
    <property type="entry name" value="Lactamase_B"/>
    <property type="match status" value="1"/>
</dbReference>